<feature type="transmembrane region" description="Helical" evidence="6">
    <location>
        <begin position="76"/>
        <end position="96"/>
    </location>
</feature>
<accession>A0ABQ1LCJ2</accession>
<keyword evidence="2" id="KW-1003">Cell membrane</keyword>
<dbReference type="PANTHER" id="PTHR30561:SF9">
    <property type="entry name" value="4-AMINO-4-DEOXY-L-ARABINOSE-PHOSPHOUNDECAPRENOL FLIPPASE SUBUNIT ARNF-RELATED"/>
    <property type="match status" value="1"/>
</dbReference>
<keyword evidence="5 6" id="KW-0472">Membrane</keyword>
<evidence type="ECO:0008006" key="10">
    <source>
        <dbReference type="Google" id="ProtNLM"/>
    </source>
</evidence>
<organism evidence="8 9">
    <name type="scientific">Marivita lacus</name>
    <dbReference type="NCBI Taxonomy" id="1323742"/>
    <lineage>
        <taxon>Bacteria</taxon>
        <taxon>Pseudomonadati</taxon>
        <taxon>Pseudomonadota</taxon>
        <taxon>Alphaproteobacteria</taxon>
        <taxon>Rhodobacterales</taxon>
        <taxon>Roseobacteraceae</taxon>
        <taxon>Marivita</taxon>
    </lineage>
</organism>
<feature type="signal peptide" evidence="7">
    <location>
        <begin position="1"/>
        <end position="19"/>
    </location>
</feature>
<proteinExistence type="predicted"/>
<feature type="transmembrane region" description="Helical" evidence="6">
    <location>
        <begin position="102"/>
        <end position="119"/>
    </location>
</feature>
<evidence type="ECO:0000256" key="2">
    <source>
        <dbReference type="ARBA" id="ARBA00022475"/>
    </source>
</evidence>
<dbReference type="InterPro" id="IPR037185">
    <property type="entry name" value="EmrE-like"/>
</dbReference>
<reference evidence="9" key="1">
    <citation type="journal article" date="2019" name="Int. J. Syst. Evol. Microbiol.">
        <title>The Global Catalogue of Microorganisms (GCM) 10K type strain sequencing project: providing services to taxonomists for standard genome sequencing and annotation.</title>
        <authorList>
            <consortium name="The Broad Institute Genomics Platform"/>
            <consortium name="The Broad Institute Genome Sequencing Center for Infectious Disease"/>
            <person name="Wu L."/>
            <person name="Ma J."/>
        </authorList>
    </citation>
    <scope>NUCLEOTIDE SEQUENCE [LARGE SCALE GENOMIC DNA]</scope>
    <source>
        <strain evidence="9">CGMCC 1.12478</strain>
    </source>
</reference>
<evidence type="ECO:0000256" key="7">
    <source>
        <dbReference type="SAM" id="SignalP"/>
    </source>
</evidence>
<dbReference type="PANTHER" id="PTHR30561">
    <property type="entry name" value="SMR FAMILY PROTON-DEPENDENT DRUG EFFLUX TRANSPORTER SUGE"/>
    <property type="match status" value="1"/>
</dbReference>
<evidence type="ECO:0000313" key="9">
    <source>
        <dbReference type="Proteomes" id="UP000645462"/>
    </source>
</evidence>
<dbReference type="Gene3D" id="1.10.3730.20">
    <property type="match status" value="1"/>
</dbReference>
<sequence>MTWGAFALVFISVSLSALGQTAFKVGVGGTSTAPDANFWVKTLGMVFSPMVLLGLALYGVGTVFWLFALRQLDLSLAYPFVAMSFVMVAGSGMFFLGEPVQPTRLLGLGLIIIGLLVMARGG</sequence>
<dbReference type="RefSeq" id="WP_229747949.1">
    <property type="nucleotide sequence ID" value="NZ_BMFC01000017.1"/>
</dbReference>
<keyword evidence="9" id="KW-1185">Reference proteome</keyword>
<name>A0ABQ1LCJ2_9RHOB</name>
<evidence type="ECO:0000256" key="3">
    <source>
        <dbReference type="ARBA" id="ARBA00022692"/>
    </source>
</evidence>
<keyword evidence="3 6" id="KW-0812">Transmembrane</keyword>
<feature type="chain" id="PRO_5046297791" description="EamA domain-containing protein" evidence="7">
    <location>
        <begin position="20"/>
        <end position="122"/>
    </location>
</feature>
<comment type="subcellular location">
    <subcellularLocation>
        <location evidence="1">Cell membrane</location>
        <topology evidence="1">Multi-pass membrane protein</topology>
    </subcellularLocation>
</comment>
<dbReference type="SUPFAM" id="SSF103481">
    <property type="entry name" value="Multidrug resistance efflux transporter EmrE"/>
    <property type="match status" value="1"/>
</dbReference>
<keyword evidence="4 6" id="KW-1133">Transmembrane helix</keyword>
<evidence type="ECO:0000256" key="5">
    <source>
        <dbReference type="ARBA" id="ARBA00023136"/>
    </source>
</evidence>
<feature type="transmembrane region" description="Helical" evidence="6">
    <location>
        <begin position="43"/>
        <end position="69"/>
    </location>
</feature>
<evidence type="ECO:0000313" key="8">
    <source>
        <dbReference type="EMBL" id="GGC20341.1"/>
    </source>
</evidence>
<gene>
    <name evidence="8" type="ORF">GCM10011363_41250</name>
</gene>
<keyword evidence="7" id="KW-0732">Signal</keyword>
<evidence type="ECO:0000256" key="4">
    <source>
        <dbReference type="ARBA" id="ARBA00022989"/>
    </source>
</evidence>
<protein>
    <recommendedName>
        <fullName evidence="10">EamA domain-containing protein</fullName>
    </recommendedName>
</protein>
<dbReference type="EMBL" id="BMFC01000017">
    <property type="protein sequence ID" value="GGC20341.1"/>
    <property type="molecule type" value="Genomic_DNA"/>
</dbReference>
<dbReference type="Proteomes" id="UP000645462">
    <property type="component" value="Unassembled WGS sequence"/>
</dbReference>
<evidence type="ECO:0000256" key="1">
    <source>
        <dbReference type="ARBA" id="ARBA00004651"/>
    </source>
</evidence>
<evidence type="ECO:0000256" key="6">
    <source>
        <dbReference type="SAM" id="Phobius"/>
    </source>
</evidence>
<comment type="caution">
    <text evidence="8">The sequence shown here is derived from an EMBL/GenBank/DDBJ whole genome shotgun (WGS) entry which is preliminary data.</text>
</comment>
<dbReference type="InterPro" id="IPR000390">
    <property type="entry name" value="Small_drug/metabolite_transptr"/>
</dbReference>